<organism evidence="1">
    <name type="scientific">viral metagenome</name>
    <dbReference type="NCBI Taxonomy" id="1070528"/>
    <lineage>
        <taxon>unclassified sequences</taxon>
        <taxon>metagenomes</taxon>
        <taxon>organismal metagenomes</taxon>
    </lineage>
</organism>
<sequence>MATTDYFFDNMCRIGDDKCALNQGDKQNVSGSDYLLTNHFLSDSNMSKGIAFATNQPNVNYSGTQGSSVGGSNIDDSSKLLVQKIQTNNPERLNLVERPFLTVPYLGKGKVDTDKETQIIQGEYYTNKKSNNLVSETSFMPYLNTPLLQSIESGIANPANFVEDLDDGFMRGSMPTRDLHRDERRT</sequence>
<protein>
    <submittedName>
        <fullName evidence="1">Uncharacterized protein</fullName>
    </submittedName>
</protein>
<evidence type="ECO:0000313" key="1">
    <source>
        <dbReference type="EMBL" id="QHU02682.1"/>
    </source>
</evidence>
<reference evidence="1" key="1">
    <citation type="journal article" date="2020" name="Nature">
        <title>Giant virus diversity and host interactions through global metagenomics.</title>
        <authorList>
            <person name="Schulz F."/>
            <person name="Roux S."/>
            <person name="Paez-Espino D."/>
            <person name="Jungbluth S."/>
            <person name="Walsh D.A."/>
            <person name="Denef V.J."/>
            <person name="McMahon K.D."/>
            <person name="Konstantinidis K.T."/>
            <person name="Eloe-Fadrosh E.A."/>
            <person name="Kyrpides N.C."/>
            <person name="Woyke T."/>
        </authorList>
    </citation>
    <scope>NUCLEOTIDE SEQUENCE</scope>
    <source>
        <strain evidence="1">GVMAG-M-3300025880-76</strain>
    </source>
</reference>
<dbReference type="EMBL" id="MN740361">
    <property type="protein sequence ID" value="QHU02682.1"/>
    <property type="molecule type" value="Genomic_DNA"/>
</dbReference>
<accession>A0A6C0JAJ6</accession>
<dbReference type="AlphaFoldDB" id="A0A6C0JAJ6"/>
<name>A0A6C0JAJ6_9ZZZZ</name>
<proteinExistence type="predicted"/>